<organism evidence="1 2">
    <name type="scientific">Paraglomus brasilianum</name>
    <dbReference type="NCBI Taxonomy" id="144538"/>
    <lineage>
        <taxon>Eukaryota</taxon>
        <taxon>Fungi</taxon>
        <taxon>Fungi incertae sedis</taxon>
        <taxon>Mucoromycota</taxon>
        <taxon>Glomeromycotina</taxon>
        <taxon>Glomeromycetes</taxon>
        <taxon>Paraglomerales</taxon>
        <taxon>Paraglomeraceae</taxon>
        <taxon>Paraglomus</taxon>
    </lineage>
</organism>
<name>A0A9N9DSP7_9GLOM</name>
<dbReference type="InterPro" id="IPR035979">
    <property type="entry name" value="RBD_domain_sf"/>
</dbReference>
<dbReference type="EMBL" id="CAJVPI010002609">
    <property type="protein sequence ID" value="CAG8646587.1"/>
    <property type="molecule type" value="Genomic_DNA"/>
</dbReference>
<evidence type="ECO:0000313" key="2">
    <source>
        <dbReference type="Proteomes" id="UP000789739"/>
    </source>
</evidence>
<dbReference type="Gene3D" id="3.30.70.330">
    <property type="match status" value="1"/>
</dbReference>
<gene>
    <name evidence="1" type="ORF">PBRASI_LOCUS10059</name>
</gene>
<reference evidence="1" key="1">
    <citation type="submission" date="2021-06" db="EMBL/GenBank/DDBJ databases">
        <authorList>
            <person name="Kallberg Y."/>
            <person name="Tangrot J."/>
            <person name="Rosling A."/>
        </authorList>
    </citation>
    <scope>NUCLEOTIDE SEQUENCE</scope>
    <source>
        <strain evidence="1">BR232B</strain>
    </source>
</reference>
<dbReference type="OrthoDB" id="2347665at2759"/>
<proteinExistence type="predicted"/>
<dbReference type="InterPro" id="IPR012677">
    <property type="entry name" value="Nucleotide-bd_a/b_plait_sf"/>
</dbReference>
<dbReference type="AlphaFoldDB" id="A0A9N9DSP7"/>
<evidence type="ECO:0000313" key="1">
    <source>
        <dbReference type="EMBL" id="CAG8646587.1"/>
    </source>
</evidence>
<keyword evidence="2" id="KW-1185">Reference proteome</keyword>
<dbReference type="GO" id="GO:0003676">
    <property type="term" value="F:nucleic acid binding"/>
    <property type="evidence" value="ECO:0007669"/>
    <property type="project" value="InterPro"/>
</dbReference>
<dbReference type="SUPFAM" id="SSF54928">
    <property type="entry name" value="RNA-binding domain, RBD"/>
    <property type="match status" value="1"/>
</dbReference>
<accession>A0A9N9DSP7</accession>
<comment type="caution">
    <text evidence="1">The sequence shown here is derived from an EMBL/GenBank/DDBJ whole genome shotgun (WGS) entry which is preliminary data.</text>
</comment>
<dbReference type="Proteomes" id="UP000789739">
    <property type="component" value="Unassembled WGS sequence"/>
</dbReference>
<sequence>MDKYIKVKGIATPPPLYNNSCCGQLQCSVLVAGEIAGVTAKQLDTWLSTVTPVRFIHIIKKTEKSYGHIHFGSHALASEFYNAMNQTTFKFGCRNVRFSATKKFSGKLIIYQNEELPKAKSVPHALYRKKGWFVIIIHAPGIKKDQVKVVGGYNQVAVQDGVVTIKVREAPEQQYIKFSVVNDEDSDL</sequence>
<protein>
    <submittedName>
        <fullName evidence="1">10848_t:CDS:1</fullName>
    </submittedName>
</protein>